<evidence type="ECO:0000256" key="1">
    <source>
        <dbReference type="ARBA" id="ARBA00005715"/>
    </source>
</evidence>
<keyword evidence="6" id="KW-0119">Carbohydrate metabolism</keyword>
<keyword evidence="4" id="KW-0418">Kinase</keyword>
<dbReference type="InterPro" id="IPR031475">
    <property type="entry name" value="NBD_C"/>
</dbReference>
<comment type="similarity">
    <text evidence="1">Belongs to the four-carbon acid sugar kinase family.</text>
</comment>
<evidence type="ECO:0008006" key="10">
    <source>
        <dbReference type="Google" id="ProtNLM"/>
    </source>
</evidence>
<dbReference type="InterPro" id="IPR042213">
    <property type="entry name" value="NBD_C_sf"/>
</dbReference>
<feature type="domain" description="Four-carbon acid sugar kinase N-terminal" evidence="7">
    <location>
        <begin position="5"/>
        <end position="122"/>
    </location>
</feature>
<dbReference type="SUPFAM" id="SSF142764">
    <property type="entry name" value="YgbK-like"/>
    <property type="match status" value="1"/>
</dbReference>
<dbReference type="InterPro" id="IPR010737">
    <property type="entry name" value="4-carb_acid_sugar_kinase_N"/>
</dbReference>
<accession>A0A212K6A1</accession>
<evidence type="ECO:0000259" key="7">
    <source>
        <dbReference type="Pfam" id="PF07005"/>
    </source>
</evidence>
<reference evidence="9" key="1">
    <citation type="submission" date="2016-04" db="EMBL/GenBank/DDBJ databases">
        <authorList>
            <person name="Evans L.H."/>
            <person name="Alamgir A."/>
            <person name="Owens N."/>
            <person name="Weber N.D."/>
            <person name="Virtaneva K."/>
            <person name="Barbian K."/>
            <person name="Babar A."/>
            <person name="Rosenke K."/>
        </authorList>
    </citation>
    <scope>NUCLEOTIDE SEQUENCE</scope>
    <source>
        <strain evidence="9">86</strain>
    </source>
</reference>
<evidence type="ECO:0000256" key="3">
    <source>
        <dbReference type="ARBA" id="ARBA00022741"/>
    </source>
</evidence>
<evidence type="ECO:0000256" key="5">
    <source>
        <dbReference type="ARBA" id="ARBA00022840"/>
    </source>
</evidence>
<dbReference type="Pfam" id="PF17042">
    <property type="entry name" value="NBD_C"/>
    <property type="match status" value="1"/>
</dbReference>
<evidence type="ECO:0000256" key="4">
    <source>
        <dbReference type="ARBA" id="ARBA00022777"/>
    </source>
</evidence>
<dbReference type="Gene3D" id="3.40.980.20">
    <property type="entry name" value="Four-carbon acid sugar kinase, nucleotide binding domain"/>
    <property type="match status" value="1"/>
</dbReference>
<dbReference type="AlphaFoldDB" id="A0A212K6A1"/>
<evidence type="ECO:0000259" key="8">
    <source>
        <dbReference type="Pfam" id="PF17042"/>
    </source>
</evidence>
<dbReference type="GO" id="GO:0005524">
    <property type="term" value="F:ATP binding"/>
    <property type="evidence" value="ECO:0007669"/>
    <property type="project" value="UniProtKB-KW"/>
</dbReference>
<proteinExistence type="inferred from homology"/>
<evidence type="ECO:0000256" key="6">
    <source>
        <dbReference type="ARBA" id="ARBA00023277"/>
    </source>
</evidence>
<dbReference type="Gene3D" id="3.40.50.10840">
    <property type="entry name" value="Putative sugar-binding, N-terminal domain"/>
    <property type="match status" value="1"/>
</dbReference>
<evidence type="ECO:0000313" key="9">
    <source>
        <dbReference type="EMBL" id="SBW07254.1"/>
    </source>
</evidence>
<feature type="domain" description="Four-carbon acid sugar kinase nucleotide binding" evidence="8">
    <location>
        <begin position="254"/>
        <end position="346"/>
    </location>
</feature>
<keyword evidence="2" id="KW-0808">Transferase</keyword>
<dbReference type="Pfam" id="PF07005">
    <property type="entry name" value="SBD_N"/>
    <property type="match status" value="1"/>
</dbReference>
<sequence>MSLQLIADDLTGALDTAAQFALAAPVPVYWGSLPDHLPDRVAIDSGTREGDAEAAHAKVRALAAALPPVPGAVRYAKLDSLLRGHAAAEIAAWIDAVRPAHCIVAPAFPFYGRATRGGRQGVLTGETWTPVACDLAADLAARGLAPTLRRPGDALPEGVSLWDADTDADLAAIAAAGRAAAGPVLWCGTGGLAAALAGVAPPGGDAFPPPDLPRPLLGLFGTHHPATLAQLAPLPTLPADDRPAIRAALARDGVALVTSGLPEGLDAAAAAAEIAARFGDLALALRRPASLIVSGGETLRALCERLGAERLDLTGQIVLGVPASVLRGGPWDGVRVVSKSGAFGKPPLLGRLLAMSPSTEFCK</sequence>
<gene>
    <name evidence="9" type="ORF">KL86APRO_12220</name>
</gene>
<organism evidence="9">
    <name type="scientific">uncultured Alphaproteobacteria bacterium</name>
    <dbReference type="NCBI Taxonomy" id="91750"/>
    <lineage>
        <taxon>Bacteria</taxon>
        <taxon>Pseudomonadati</taxon>
        <taxon>Pseudomonadota</taxon>
        <taxon>Alphaproteobacteria</taxon>
        <taxon>environmental samples</taxon>
    </lineage>
</organism>
<name>A0A212K6A1_9PROT</name>
<keyword evidence="3" id="KW-0547">Nucleotide-binding</keyword>
<evidence type="ECO:0000256" key="2">
    <source>
        <dbReference type="ARBA" id="ARBA00022679"/>
    </source>
</evidence>
<protein>
    <recommendedName>
        <fullName evidence="10">Hrp-dependent type III effector protein</fullName>
    </recommendedName>
</protein>
<dbReference type="InterPro" id="IPR037051">
    <property type="entry name" value="4-carb_acid_sugar_kinase_N_sf"/>
</dbReference>
<dbReference type="EMBL" id="FLUO01000001">
    <property type="protein sequence ID" value="SBW07254.1"/>
    <property type="molecule type" value="Genomic_DNA"/>
</dbReference>
<dbReference type="GO" id="GO:0016301">
    <property type="term" value="F:kinase activity"/>
    <property type="evidence" value="ECO:0007669"/>
    <property type="project" value="UniProtKB-KW"/>
</dbReference>
<keyword evidence="5" id="KW-0067">ATP-binding</keyword>